<proteinExistence type="predicted"/>
<dbReference type="PANTHER" id="PTHR47331">
    <property type="entry name" value="PHD-TYPE DOMAIN-CONTAINING PROTEIN"/>
    <property type="match status" value="1"/>
</dbReference>
<evidence type="ECO:0000313" key="1">
    <source>
        <dbReference type="EMBL" id="CAB4013189.1"/>
    </source>
</evidence>
<dbReference type="PROSITE" id="PS50158">
    <property type="entry name" value="ZF_CCHC"/>
    <property type="match status" value="1"/>
</dbReference>
<gene>
    <name evidence="1" type="ORF">PACLA_8A077163</name>
</gene>
<dbReference type="InterPro" id="IPR005312">
    <property type="entry name" value="DUF1759"/>
</dbReference>
<name>A0A7D9ITU1_PARCT</name>
<organism evidence="1 2">
    <name type="scientific">Paramuricea clavata</name>
    <name type="common">Red gorgonian</name>
    <name type="synonym">Violescent sea-whip</name>
    <dbReference type="NCBI Taxonomy" id="317549"/>
    <lineage>
        <taxon>Eukaryota</taxon>
        <taxon>Metazoa</taxon>
        <taxon>Cnidaria</taxon>
        <taxon>Anthozoa</taxon>
        <taxon>Octocorallia</taxon>
        <taxon>Malacalcyonacea</taxon>
        <taxon>Plexauridae</taxon>
        <taxon>Paramuricea</taxon>
    </lineage>
</organism>
<dbReference type="AlphaFoldDB" id="A0A7D9ITU1"/>
<reference evidence="1" key="1">
    <citation type="submission" date="2020-04" db="EMBL/GenBank/DDBJ databases">
        <authorList>
            <person name="Alioto T."/>
            <person name="Alioto T."/>
            <person name="Gomez Garrido J."/>
        </authorList>
    </citation>
    <scope>NUCLEOTIDE SEQUENCE</scope>
    <source>
        <strain evidence="1">A484AB</strain>
    </source>
</reference>
<keyword evidence="2" id="KW-1185">Reference proteome</keyword>
<dbReference type="EMBL" id="CACRXK020007796">
    <property type="protein sequence ID" value="CAB4013189.1"/>
    <property type="molecule type" value="Genomic_DNA"/>
</dbReference>
<dbReference type="Pfam" id="PF05585">
    <property type="entry name" value="DUF1758"/>
    <property type="match status" value="1"/>
</dbReference>
<keyword evidence="1" id="KW-0675">Receptor</keyword>
<dbReference type="InterPro" id="IPR008737">
    <property type="entry name" value="DUF1758"/>
</dbReference>
<dbReference type="Proteomes" id="UP001152795">
    <property type="component" value="Unassembled WGS sequence"/>
</dbReference>
<dbReference type="Gene3D" id="2.40.70.10">
    <property type="entry name" value="Acid Proteases"/>
    <property type="match status" value="1"/>
</dbReference>
<protein>
    <submittedName>
        <fullName evidence="1">TNF receptor-associated factor 3</fullName>
    </submittedName>
</protein>
<dbReference type="InterPro" id="IPR021109">
    <property type="entry name" value="Peptidase_aspartic_dom_sf"/>
</dbReference>
<dbReference type="OrthoDB" id="5982841at2759"/>
<evidence type="ECO:0000313" key="2">
    <source>
        <dbReference type="Proteomes" id="UP001152795"/>
    </source>
</evidence>
<accession>A0A7D9ITU1</accession>
<comment type="caution">
    <text evidence="1">The sequence shown here is derived from an EMBL/GenBank/DDBJ whole genome shotgun (WGS) entry which is preliminary data.</text>
</comment>
<dbReference type="GO" id="GO:0003676">
    <property type="term" value="F:nucleic acid binding"/>
    <property type="evidence" value="ECO:0007669"/>
    <property type="project" value="InterPro"/>
</dbReference>
<dbReference type="GO" id="GO:0008270">
    <property type="term" value="F:zinc ion binding"/>
    <property type="evidence" value="ECO:0007669"/>
    <property type="project" value="InterPro"/>
</dbReference>
<sequence length="649" mass="73407">MSDLTKKKQSRSGHRAYATRTLAKVKKSMDNIVPEIAVELAQLKLTLKEKIETIKKLDETILDMLEKEEDVESEIETSSEFISEMYGGFAAIDDALKKLDEKKSSEVPVEITTATNVSQNSHYTRVKLPKLEVRKFSGKIQDWREFWDSFESAIHKNDALSDIDIFTYLRGLVEEPAKSAIAGFALIAVNYSAAVNILERRFGNKTVVQRAYINELLNVKPVFNANDTERLRKFFDTVESNYRGLEALGVNNEIYSEIVVPTVLNKLPEVVRLTITRNKEHLTWNIKDFVDALQAEVELRECHALTSLPANNDGSNYTRRRREPSTANTLFAGRMDCAYCRGNHKHEDCTRVTSRKERLELLRKFHRCYNCINKGHLVRECRARHNCNACGGSHHISICVKRFGERNDEKKGEKKQEENETVHVGNVHVGTKCRVALQTAQGILKGEKVKRVRVLFDSGSQKSFVTSRAMNDAKLHVVRNEWLEVSTFGGATKEGKMREVVDFEINSIKGNRSVRVEALVVPQICQVRNEHLEIVKGEYSHLKDLWLSDVCKSNDVLEIDILIGADNLWAFQSGKVVKGKDDEPVAVDTCLGWVVSGPLKGSSENECANVYFVSQVGNQSLNNIGFDVNKLWDLETIGLGNAMTYMKPC</sequence>
<dbReference type="Pfam" id="PF03564">
    <property type="entry name" value="DUF1759"/>
    <property type="match status" value="1"/>
</dbReference>
<dbReference type="InterPro" id="IPR001878">
    <property type="entry name" value="Znf_CCHC"/>
</dbReference>